<keyword evidence="6" id="KW-0931">ER-Golgi transport</keyword>
<evidence type="ECO:0000256" key="11">
    <source>
        <dbReference type="SAM" id="Phobius"/>
    </source>
</evidence>
<proteinExistence type="inferred from homology"/>
<evidence type="ECO:0000256" key="1">
    <source>
        <dbReference type="ARBA" id="ARBA00004163"/>
    </source>
</evidence>
<reference evidence="12 13" key="1">
    <citation type="journal article" date="2018" name="Nat. Ecol. Evol.">
        <title>Pezizomycetes genomes reveal the molecular basis of ectomycorrhizal truffle lifestyle.</title>
        <authorList>
            <person name="Murat C."/>
            <person name="Payen T."/>
            <person name="Noel B."/>
            <person name="Kuo A."/>
            <person name="Morin E."/>
            <person name="Chen J."/>
            <person name="Kohler A."/>
            <person name="Krizsan K."/>
            <person name="Balestrini R."/>
            <person name="Da Silva C."/>
            <person name="Montanini B."/>
            <person name="Hainaut M."/>
            <person name="Levati E."/>
            <person name="Barry K.W."/>
            <person name="Belfiori B."/>
            <person name="Cichocki N."/>
            <person name="Clum A."/>
            <person name="Dockter R.B."/>
            <person name="Fauchery L."/>
            <person name="Guy J."/>
            <person name="Iotti M."/>
            <person name="Le Tacon F."/>
            <person name="Lindquist E.A."/>
            <person name="Lipzen A."/>
            <person name="Malagnac F."/>
            <person name="Mello A."/>
            <person name="Molinier V."/>
            <person name="Miyauchi S."/>
            <person name="Poulain J."/>
            <person name="Riccioni C."/>
            <person name="Rubini A."/>
            <person name="Sitrit Y."/>
            <person name="Splivallo R."/>
            <person name="Traeger S."/>
            <person name="Wang M."/>
            <person name="Zifcakova L."/>
            <person name="Wipf D."/>
            <person name="Zambonelli A."/>
            <person name="Paolocci F."/>
            <person name="Nowrousian M."/>
            <person name="Ottonello S."/>
            <person name="Baldrian P."/>
            <person name="Spatafora J.W."/>
            <person name="Henrissat B."/>
            <person name="Nagy L.G."/>
            <person name="Aury J.M."/>
            <person name="Wincker P."/>
            <person name="Grigoriev I.V."/>
            <person name="Bonfante P."/>
            <person name="Martin F.M."/>
        </authorList>
    </citation>
    <scope>NUCLEOTIDE SEQUENCE [LARGE SCALE GENOMIC DNA]</scope>
    <source>
        <strain evidence="12 13">120613-1</strain>
    </source>
</reference>
<evidence type="ECO:0000256" key="7">
    <source>
        <dbReference type="ARBA" id="ARBA00022927"/>
    </source>
</evidence>
<keyword evidence="8 11" id="KW-1133">Transmembrane helix</keyword>
<dbReference type="GO" id="GO:0031201">
    <property type="term" value="C:SNARE complex"/>
    <property type="evidence" value="ECO:0007669"/>
    <property type="project" value="TreeGrafter"/>
</dbReference>
<evidence type="ECO:0000256" key="2">
    <source>
        <dbReference type="ARBA" id="ARBA00007891"/>
    </source>
</evidence>
<dbReference type="GO" id="GO:0015031">
    <property type="term" value="P:protein transport"/>
    <property type="evidence" value="ECO:0007669"/>
    <property type="project" value="UniProtKB-KW"/>
</dbReference>
<dbReference type="GO" id="GO:0005789">
    <property type="term" value="C:endoplasmic reticulum membrane"/>
    <property type="evidence" value="ECO:0007669"/>
    <property type="project" value="UniProtKB-SubCell"/>
</dbReference>
<comment type="subcellular location">
    <subcellularLocation>
        <location evidence="1">Endoplasmic reticulum membrane</location>
        <topology evidence="1">Single-pass type IV membrane protein</topology>
    </subcellularLocation>
</comment>
<keyword evidence="4 11" id="KW-0812">Transmembrane</keyword>
<comment type="similarity">
    <text evidence="2">Belongs to the USE1 family.</text>
</comment>
<evidence type="ECO:0000256" key="4">
    <source>
        <dbReference type="ARBA" id="ARBA00022692"/>
    </source>
</evidence>
<gene>
    <name evidence="12" type="ORF">L873DRAFT_1810198</name>
</gene>
<evidence type="ECO:0008006" key="14">
    <source>
        <dbReference type="Google" id="ProtNLM"/>
    </source>
</evidence>
<dbReference type="GO" id="GO:0006890">
    <property type="term" value="P:retrograde vesicle-mediated transport, Golgi to endoplasmic reticulum"/>
    <property type="evidence" value="ECO:0007669"/>
    <property type="project" value="TreeGrafter"/>
</dbReference>
<keyword evidence="3" id="KW-0813">Transport</keyword>
<feature type="compositionally biased region" description="Low complexity" evidence="10">
    <location>
        <begin position="25"/>
        <end position="36"/>
    </location>
</feature>
<dbReference type="PANTHER" id="PTHR13050:SF7">
    <property type="entry name" value="VESICLE TRANSPORT PROTEIN USE1"/>
    <property type="match status" value="1"/>
</dbReference>
<name>A0A3N4JFU0_9PEZI</name>
<evidence type="ECO:0000256" key="3">
    <source>
        <dbReference type="ARBA" id="ARBA00022448"/>
    </source>
</evidence>
<evidence type="ECO:0000256" key="5">
    <source>
        <dbReference type="ARBA" id="ARBA00022824"/>
    </source>
</evidence>
<dbReference type="PANTHER" id="PTHR13050">
    <property type="entry name" value="USE1-LIKE PROTEIN"/>
    <property type="match status" value="1"/>
</dbReference>
<feature type="compositionally biased region" description="Acidic residues" evidence="10">
    <location>
        <begin position="109"/>
        <end position="128"/>
    </location>
</feature>
<evidence type="ECO:0000256" key="10">
    <source>
        <dbReference type="SAM" id="MobiDB-lite"/>
    </source>
</evidence>
<feature type="region of interest" description="Disordered" evidence="10">
    <location>
        <begin position="109"/>
        <end position="178"/>
    </location>
</feature>
<dbReference type="Proteomes" id="UP000276215">
    <property type="component" value="Unassembled WGS sequence"/>
</dbReference>
<evidence type="ECO:0000256" key="8">
    <source>
        <dbReference type="ARBA" id="ARBA00022989"/>
    </source>
</evidence>
<accession>A0A3N4JFU0</accession>
<dbReference type="OrthoDB" id="3231855at2759"/>
<organism evidence="12 13">
    <name type="scientific">Choiromyces venosus 120613-1</name>
    <dbReference type="NCBI Taxonomy" id="1336337"/>
    <lineage>
        <taxon>Eukaryota</taxon>
        <taxon>Fungi</taxon>
        <taxon>Dikarya</taxon>
        <taxon>Ascomycota</taxon>
        <taxon>Pezizomycotina</taxon>
        <taxon>Pezizomycetes</taxon>
        <taxon>Pezizales</taxon>
        <taxon>Tuberaceae</taxon>
        <taxon>Choiromyces</taxon>
    </lineage>
</organism>
<keyword evidence="7" id="KW-0653">Protein transport</keyword>
<dbReference type="STRING" id="1336337.A0A3N4JFU0"/>
<evidence type="ECO:0000256" key="6">
    <source>
        <dbReference type="ARBA" id="ARBA00022892"/>
    </source>
</evidence>
<dbReference type="EMBL" id="ML120407">
    <property type="protein sequence ID" value="RPA97132.1"/>
    <property type="molecule type" value="Genomic_DNA"/>
</dbReference>
<dbReference type="GO" id="GO:0005484">
    <property type="term" value="F:SNAP receptor activity"/>
    <property type="evidence" value="ECO:0007669"/>
    <property type="project" value="TreeGrafter"/>
</dbReference>
<feature type="region of interest" description="Disordered" evidence="10">
    <location>
        <begin position="25"/>
        <end position="48"/>
    </location>
</feature>
<dbReference type="SUPFAM" id="SSF58038">
    <property type="entry name" value="SNARE fusion complex"/>
    <property type="match status" value="1"/>
</dbReference>
<feature type="transmembrane region" description="Helical" evidence="11">
    <location>
        <begin position="261"/>
        <end position="285"/>
    </location>
</feature>
<keyword evidence="9 11" id="KW-0472">Membrane</keyword>
<evidence type="ECO:0000256" key="9">
    <source>
        <dbReference type="ARBA" id="ARBA00023136"/>
    </source>
</evidence>
<evidence type="ECO:0000313" key="13">
    <source>
        <dbReference type="Proteomes" id="UP000276215"/>
    </source>
</evidence>
<dbReference type="AlphaFoldDB" id="A0A3N4JFU0"/>
<dbReference type="Pfam" id="PF09753">
    <property type="entry name" value="Use1"/>
    <property type="match status" value="1"/>
</dbReference>
<protein>
    <recommendedName>
        <fullName evidence="14">Synaptobrevin</fullName>
    </recommendedName>
</protein>
<sequence>MALPITASESTITSKNLTRLLSRLDSKLSSSSSSSSQKKENEKNTPRLSAIERAKFAANLEYARQLLLSLESESALIRNTSARQSVLSGLGVQKQAIRRLNEELLVMAAEEEEEGEGDSTDDDDDEVEERGKKVEVSAMPAQANGAPETKPTTTTTLRNRFQPPPSTQTQRAHLFPTPPTTTTLTTEAHLDTHRAEQEQITTSMLSLAQALKQSSMRFGSELENEKALLDLARDSLDKNALGLEGTGRKMDALRRDESVGFLWSVLYPVIIVGLALVVLFVLFFAPKLRWW</sequence>
<feature type="compositionally biased region" description="Basic and acidic residues" evidence="10">
    <location>
        <begin position="37"/>
        <end position="48"/>
    </location>
</feature>
<evidence type="ECO:0000313" key="12">
    <source>
        <dbReference type="EMBL" id="RPA97132.1"/>
    </source>
</evidence>
<keyword evidence="5" id="KW-0256">Endoplasmic reticulum</keyword>
<dbReference type="InterPro" id="IPR019150">
    <property type="entry name" value="Vesicle_transport_protein_Use1"/>
</dbReference>
<keyword evidence="13" id="KW-1185">Reference proteome</keyword>